<proteinExistence type="predicted"/>
<feature type="transmembrane region" description="Helical" evidence="1">
    <location>
        <begin position="12"/>
        <end position="29"/>
    </location>
</feature>
<dbReference type="AlphaFoldDB" id="A0A0E9TEX8"/>
<dbReference type="EMBL" id="GBXM01057122">
    <property type="protein sequence ID" value="JAH51455.1"/>
    <property type="molecule type" value="Transcribed_RNA"/>
</dbReference>
<keyword evidence="1" id="KW-0472">Membrane</keyword>
<reference evidence="2" key="1">
    <citation type="submission" date="2014-11" db="EMBL/GenBank/DDBJ databases">
        <authorList>
            <person name="Amaro Gonzalez C."/>
        </authorList>
    </citation>
    <scope>NUCLEOTIDE SEQUENCE</scope>
</reference>
<accession>A0A0E9TEX8</accession>
<name>A0A0E9TEX8_ANGAN</name>
<reference evidence="2" key="2">
    <citation type="journal article" date="2015" name="Fish Shellfish Immunol.">
        <title>Early steps in the European eel (Anguilla anguilla)-Vibrio vulnificus interaction in the gills: Role of the RtxA13 toxin.</title>
        <authorList>
            <person name="Callol A."/>
            <person name="Pajuelo D."/>
            <person name="Ebbesson L."/>
            <person name="Teles M."/>
            <person name="MacKenzie S."/>
            <person name="Amaro C."/>
        </authorList>
    </citation>
    <scope>NUCLEOTIDE SEQUENCE</scope>
</reference>
<organism evidence="2">
    <name type="scientific">Anguilla anguilla</name>
    <name type="common">European freshwater eel</name>
    <name type="synonym">Muraena anguilla</name>
    <dbReference type="NCBI Taxonomy" id="7936"/>
    <lineage>
        <taxon>Eukaryota</taxon>
        <taxon>Metazoa</taxon>
        <taxon>Chordata</taxon>
        <taxon>Craniata</taxon>
        <taxon>Vertebrata</taxon>
        <taxon>Euteleostomi</taxon>
        <taxon>Actinopterygii</taxon>
        <taxon>Neopterygii</taxon>
        <taxon>Teleostei</taxon>
        <taxon>Anguilliformes</taxon>
        <taxon>Anguillidae</taxon>
        <taxon>Anguilla</taxon>
    </lineage>
</organism>
<evidence type="ECO:0000256" key="1">
    <source>
        <dbReference type="SAM" id="Phobius"/>
    </source>
</evidence>
<protein>
    <submittedName>
        <fullName evidence="2">Uncharacterized protein</fullName>
    </submittedName>
</protein>
<sequence length="32" mass="3675">MLLRHRSSGCMHPGVFCGYIAMAFMWIPHDLP</sequence>
<keyword evidence="1" id="KW-0812">Transmembrane</keyword>
<keyword evidence="1" id="KW-1133">Transmembrane helix</keyword>
<evidence type="ECO:0000313" key="2">
    <source>
        <dbReference type="EMBL" id="JAH51455.1"/>
    </source>
</evidence>